<dbReference type="Pfam" id="PF00295">
    <property type="entry name" value="Glyco_hydro_28"/>
    <property type="match status" value="1"/>
</dbReference>
<dbReference type="InterPro" id="IPR000743">
    <property type="entry name" value="Glyco_hydro_28"/>
</dbReference>
<dbReference type="AlphaFoldDB" id="A0A1S3BJI1"/>
<evidence type="ECO:0000256" key="8">
    <source>
        <dbReference type="PROSITE-ProRule" id="PRU10052"/>
    </source>
</evidence>
<dbReference type="PANTHER" id="PTHR31375">
    <property type="match status" value="1"/>
</dbReference>
<evidence type="ECO:0000313" key="13">
    <source>
        <dbReference type="RefSeq" id="XP_008448091.1"/>
    </source>
</evidence>
<comment type="similarity">
    <text evidence="2 9">Belongs to the glycosyl hydrolase 28 family.</text>
</comment>
<evidence type="ECO:0000256" key="2">
    <source>
        <dbReference type="ARBA" id="ARBA00008834"/>
    </source>
</evidence>
<keyword evidence="12" id="KW-1185">Reference proteome</keyword>
<dbReference type="SMR" id="A0A1S3BJI1"/>
<evidence type="ECO:0000256" key="5">
    <source>
        <dbReference type="ARBA" id="ARBA00022801"/>
    </source>
</evidence>
<sequence length="401" mass="43160">MALHAITSFLLFSTLTVLMLFNNLAAFPTPLTFNVVDFGTKPNNAETDSSKALQLAWMHACSSSKPATIYVPKAKFYVRSATFNGPCKNNHITIRIDGALMAPSDFHLTSNSENWILFHNVNGVTVLGGILDGQGTQLWACKNSANTCPRGTTSLEFTNSQNILVNGLTALNSQLYHIVVNQCRNVKMQGLKVSAAGNSPNTDGIHVGDSSHVTILNTNIRTGDDCISIGPGSSNLWIENIACGPGHGISIGSLAKDFKEKGVQNVTVKSCKFMDTQNGVRIKSWGRQSIGFARNIRFQHLTMTNVQNPIIIDQNYCPHNQGCPGQSSGVAVSDVKYTDIRGTSATPVAIKFDCSPKFPCKGIKLEDVKLSYKNQVAKASCSNAQGLNVGVVQPMGCFKGN</sequence>
<dbReference type="SUPFAM" id="SSF51126">
    <property type="entry name" value="Pectin lyase-like"/>
    <property type="match status" value="1"/>
</dbReference>
<dbReference type="RefSeq" id="XP_008448091.1">
    <property type="nucleotide sequence ID" value="XM_008449869.2"/>
</dbReference>
<dbReference type="FunFam" id="2.160.20.10:FF:000004">
    <property type="entry name" value="Pectin lyase-like superfamily protein"/>
    <property type="match status" value="1"/>
</dbReference>
<evidence type="ECO:0000256" key="9">
    <source>
        <dbReference type="RuleBase" id="RU361169"/>
    </source>
</evidence>
<dbReference type="OrthoDB" id="820142at2759"/>
<dbReference type="KEGG" id="cmo:103490378"/>
<keyword evidence="5 9" id="KW-0378">Hydrolase</keyword>
<keyword evidence="10" id="KW-0732">Signal</keyword>
<dbReference type="GO" id="GO:0071555">
    <property type="term" value="P:cell wall organization"/>
    <property type="evidence" value="ECO:0007669"/>
    <property type="project" value="UniProtKB-KW"/>
</dbReference>
<evidence type="ECO:0000256" key="10">
    <source>
        <dbReference type="SAM" id="SignalP"/>
    </source>
</evidence>
<reference evidence="13" key="2">
    <citation type="submission" date="2025-04" db="UniProtKB">
        <authorList>
            <consortium name="RefSeq"/>
        </authorList>
    </citation>
    <scope>IDENTIFICATION</scope>
</reference>
<evidence type="ECO:0000313" key="11">
    <source>
        <dbReference type="EnsemblPlants" id="MELO3C013129.2.1"/>
    </source>
</evidence>
<comment type="subcellular location">
    <subcellularLocation>
        <location evidence="1">Secreted</location>
        <location evidence="1">Cell wall</location>
    </subcellularLocation>
</comment>
<organism evidence="12 13">
    <name type="scientific">Cucumis melo</name>
    <name type="common">Muskmelon</name>
    <dbReference type="NCBI Taxonomy" id="3656"/>
    <lineage>
        <taxon>Eukaryota</taxon>
        <taxon>Viridiplantae</taxon>
        <taxon>Streptophyta</taxon>
        <taxon>Embryophyta</taxon>
        <taxon>Tracheophyta</taxon>
        <taxon>Spermatophyta</taxon>
        <taxon>Magnoliopsida</taxon>
        <taxon>eudicotyledons</taxon>
        <taxon>Gunneridae</taxon>
        <taxon>Pentapetalae</taxon>
        <taxon>rosids</taxon>
        <taxon>fabids</taxon>
        <taxon>Cucurbitales</taxon>
        <taxon>Cucurbitaceae</taxon>
        <taxon>Benincaseae</taxon>
        <taxon>Cucumis</taxon>
    </lineage>
</organism>
<protein>
    <submittedName>
        <fullName evidence="13">Polygalacturonase-like</fullName>
    </submittedName>
</protein>
<proteinExistence type="inferred from homology"/>
<evidence type="ECO:0000256" key="4">
    <source>
        <dbReference type="ARBA" id="ARBA00022525"/>
    </source>
</evidence>
<name>A0A1S3BJI1_CUCME</name>
<keyword evidence="7" id="KW-0961">Cell wall biogenesis/degradation</keyword>
<dbReference type="GeneID" id="103490378"/>
<accession>A0A1S3BJI1</accession>
<keyword evidence="4" id="KW-0964">Secreted</keyword>
<dbReference type="EnsemblPlants" id="MELO3C013129.2.1">
    <property type="protein sequence ID" value="MELO3C013129.2.1"/>
    <property type="gene ID" value="MELO3C013129.2"/>
</dbReference>
<dbReference type="Proteomes" id="UP001652600">
    <property type="component" value="Chromosome 1"/>
</dbReference>
<keyword evidence="6 9" id="KW-0326">Glycosidase</keyword>
<dbReference type="GO" id="GO:0005975">
    <property type="term" value="P:carbohydrate metabolic process"/>
    <property type="evidence" value="ECO:0007669"/>
    <property type="project" value="InterPro"/>
</dbReference>
<dbReference type="InterPro" id="IPR012334">
    <property type="entry name" value="Pectin_lyas_fold"/>
</dbReference>
<dbReference type="SMART" id="SM00710">
    <property type="entry name" value="PbH1"/>
    <property type="match status" value="5"/>
</dbReference>
<reference evidence="12" key="3">
    <citation type="submission" date="2025-05" db="UniProtKB">
        <authorList>
            <consortium name="RefSeq"/>
        </authorList>
    </citation>
    <scope>NUCLEOTIDE SEQUENCE [LARGE SCALE GENOMIC DNA]</scope>
</reference>
<keyword evidence="3" id="KW-0134">Cell wall</keyword>
<reference evidence="11" key="1">
    <citation type="submission" date="2023-03" db="UniProtKB">
        <authorList>
            <consortium name="EnsemblPlants"/>
        </authorList>
    </citation>
    <scope>IDENTIFICATION</scope>
</reference>
<dbReference type="eggNOG" id="ENOG502QRN7">
    <property type="taxonomic scope" value="Eukaryota"/>
</dbReference>
<evidence type="ECO:0000313" key="12">
    <source>
        <dbReference type="Proteomes" id="UP001652600"/>
    </source>
</evidence>
<dbReference type="InterPro" id="IPR011050">
    <property type="entry name" value="Pectin_lyase_fold/virulence"/>
</dbReference>
<evidence type="ECO:0000256" key="3">
    <source>
        <dbReference type="ARBA" id="ARBA00022512"/>
    </source>
</evidence>
<dbReference type="GO" id="GO:0004650">
    <property type="term" value="F:polygalacturonase activity"/>
    <property type="evidence" value="ECO:0007669"/>
    <property type="project" value="InterPro"/>
</dbReference>
<evidence type="ECO:0000256" key="6">
    <source>
        <dbReference type="ARBA" id="ARBA00023295"/>
    </source>
</evidence>
<evidence type="ECO:0000256" key="1">
    <source>
        <dbReference type="ARBA" id="ARBA00004191"/>
    </source>
</evidence>
<evidence type="ECO:0000256" key="7">
    <source>
        <dbReference type="ARBA" id="ARBA00023316"/>
    </source>
</evidence>
<dbReference type="Gramene" id="MELO3C013129.2.1">
    <property type="protein sequence ID" value="MELO3C013129.2.1"/>
    <property type="gene ID" value="MELO3C013129.2"/>
</dbReference>
<feature type="active site" evidence="8">
    <location>
        <position position="247"/>
    </location>
</feature>
<dbReference type="Gene3D" id="2.160.20.10">
    <property type="entry name" value="Single-stranded right-handed beta-helix, Pectin lyase-like"/>
    <property type="match status" value="1"/>
</dbReference>
<feature type="chain" id="PRO_5044565275" evidence="10">
    <location>
        <begin position="27"/>
        <end position="401"/>
    </location>
</feature>
<feature type="signal peptide" evidence="10">
    <location>
        <begin position="1"/>
        <end position="26"/>
    </location>
</feature>
<dbReference type="PROSITE" id="PS00502">
    <property type="entry name" value="POLYGALACTURONASE"/>
    <property type="match status" value="1"/>
</dbReference>
<dbReference type="InParanoid" id="A0A1S3BJI1"/>
<dbReference type="InterPro" id="IPR006626">
    <property type="entry name" value="PbH1"/>
</dbReference>
<gene>
    <name evidence="13" type="primary">LOC103490378</name>
    <name evidence="11" type="synonym">103490378</name>
</gene>